<evidence type="ECO:0000256" key="3">
    <source>
        <dbReference type="ARBA" id="ARBA00023136"/>
    </source>
</evidence>
<dbReference type="InterPro" id="IPR032710">
    <property type="entry name" value="NTF2-like_dom_sf"/>
</dbReference>
<evidence type="ECO:0000313" key="7">
    <source>
        <dbReference type="EMBL" id="MBD8025549.1"/>
    </source>
</evidence>
<evidence type="ECO:0000256" key="2">
    <source>
        <dbReference type="ARBA" id="ARBA00007171"/>
    </source>
</evidence>
<dbReference type="Pfam" id="PF03717">
    <property type="entry name" value="PBP_dimer"/>
    <property type="match status" value="1"/>
</dbReference>
<dbReference type="Gene3D" id="3.30.1390.30">
    <property type="entry name" value="Penicillin-binding protein 2a, domain 3"/>
    <property type="match status" value="1"/>
</dbReference>
<dbReference type="PANTHER" id="PTHR30627">
    <property type="entry name" value="PEPTIDOGLYCAN D,D-TRANSPEPTIDASE"/>
    <property type="match status" value="1"/>
</dbReference>
<dbReference type="InterPro" id="IPR050515">
    <property type="entry name" value="Beta-lactam/transpept"/>
</dbReference>
<feature type="domain" description="Penicillin-binding protein transpeptidase" evidence="4">
    <location>
        <begin position="353"/>
        <end position="657"/>
    </location>
</feature>
<dbReference type="Pfam" id="PF00905">
    <property type="entry name" value="Transpeptidase"/>
    <property type="match status" value="1"/>
</dbReference>
<dbReference type="EMBL" id="JACSQA010000002">
    <property type="protein sequence ID" value="MBD8025549.1"/>
    <property type="molecule type" value="Genomic_DNA"/>
</dbReference>
<comment type="similarity">
    <text evidence="2">Belongs to the transpeptidase family.</text>
</comment>
<feature type="domain" description="NTF2-like N-terminal transpeptidase" evidence="6">
    <location>
        <begin position="40"/>
        <end position="149"/>
    </location>
</feature>
<sequence length="665" mass="72949">MKNKKWIVTFSIVLVVLLAGGSVFGYSQWQSAKKEERLNDAAKAWISAIEKQSFDKIPDLVTSDSLKASGYTEETVVEKYDAIYGGIGVSNMKIDYEISEDHTLSYTATFDTILGTISSIPYKTKLVEDGDTYKIDWTAELIFPGMLSDDKIRYTVDEAQRGSIIDRNGKPLAFNTTTYQAGVVPQNLGEGQARTSKIANIAKQLGISAEFIEEQLSQSWVQPDYFVPLKTLAYGTEATVIDGVSYQEVQTRAYPLADAAAQLTGYVGEVTAEDIEKDPTLQTGDIIGRSGLELTFNEELRGENGGEIYIETANGEKRATIQQVEKKDGQDIQVTVDAQIQQVAFDSLENAAGSTVVMEPKSGNLLALVSKPSFDPNLFVVGITQEQYDVYNNDENKPFISRFSTRYAPGSTFKPITASIGLEAGITTVDKTHKISGLQWQKDDSWGNYKISRVTETDVVNLETALVKSDNIYFAQEVLEMGEDTFREGLNKLTFGESYDLPLTMEPAQISNEKSFGSEILLADTAYGQGQLLMSPIQMAANYSVFANDGVLTYPKLLVDAESKTKEVFAKETVDTIKPMLTKVVTSSEGTANSLKGVGNLAAKTGTAELKGSQGERGVENSLIFAFDANDSSYLTVSIVENHREVEKTATELIKPVIQFLEQVQ</sequence>
<evidence type="ECO:0000256" key="1">
    <source>
        <dbReference type="ARBA" id="ARBA00004370"/>
    </source>
</evidence>
<dbReference type="RefSeq" id="WP_191706100.1">
    <property type="nucleotide sequence ID" value="NZ_JACSQA010000002.1"/>
</dbReference>
<comment type="subcellular location">
    <subcellularLocation>
        <location evidence="1">Membrane</location>
    </subcellularLocation>
</comment>
<dbReference type="Gene3D" id="3.10.450.100">
    <property type="entry name" value="NTF2-like, domain 1"/>
    <property type="match status" value="1"/>
</dbReference>
<dbReference type="InterPro" id="IPR007887">
    <property type="entry name" value="MecA_N"/>
</dbReference>
<dbReference type="Proteomes" id="UP000640930">
    <property type="component" value="Unassembled WGS sequence"/>
</dbReference>
<evidence type="ECO:0000259" key="6">
    <source>
        <dbReference type="Pfam" id="PF05223"/>
    </source>
</evidence>
<dbReference type="InterPro" id="IPR005311">
    <property type="entry name" value="PBP_dimer"/>
</dbReference>
<accession>A0ABR8X8A1</accession>
<evidence type="ECO:0008006" key="9">
    <source>
        <dbReference type="Google" id="ProtNLM"/>
    </source>
</evidence>
<evidence type="ECO:0000259" key="4">
    <source>
        <dbReference type="Pfam" id="PF00905"/>
    </source>
</evidence>
<dbReference type="InterPro" id="IPR012338">
    <property type="entry name" value="Beta-lactam/transpept-like"/>
</dbReference>
<evidence type="ECO:0000259" key="5">
    <source>
        <dbReference type="Pfam" id="PF03717"/>
    </source>
</evidence>
<protein>
    <recommendedName>
        <fullName evidence="9">Serine-type D-Ala-D-Ala carboxypeptidase</fullName>
    </recommendedName>
</protein>
<dbReference type="Gene3D" id="3.90.1310.10">
    <property type="entry name" value="Penicillin-binding protein 2a (Domain 2)"/>
    <property type="match status" value="1"/>
</dbReference>
<dbReference type="InterPro" id="IPR036138">
    <property type="entry name" value="PBP_dimer_sf"/>
</dbReference>
<organism evidence="7 8">
    <name type="scientific">Ureibacillus galli</name>
    <dbReference type="NCBI Taxonomy" id="2762222"/>
    <lineage>
        <taxon>Bacteria</taxon>
        <taxon>Bacillati</taxon>
        <taxon>Bacillota</taxon>
        <taxon>Bacilli</taxon>
        <taxon>Bacillales</taxon>
        <taxon>Caryophanaceae</taxon>
        <taxon>Ureibacillus</taxon>
    </lineage>
</organism>
<keyword evidence="3" id="KW-0472">Membrane</keyword>
<dbReference type="InterPro" id="IPR001460">
    <property type="entry name" value="PCN-bd_Tpept"/>
</dbReference>
<dbReference type="Pfam" id="PF05223">
    <property type="entry name" value="MecA_N"/>
    <property type="match status" value="1"/>
</dbReference>
<evidence type="ECO:0000313" key="8">
    <source>
        <dbReference type="Proteomes" id="UP000640930"/>
    </source>
</evidence>
<dbReference type="PANTHER" id="PTHR30627:SF25">
    <property type="entry name" value="PENICILLIN-BINDING PROTEIN 3"/>
    <property type="match status" value="1"/>
</dbReference>
<proteinExistence type="inferred from homology"/>
<dbReference type="SUPFAM" id="SSF56519">
    <property type="entry name" value="Penicillin binding protein dimerisation domain"/>
    <property type="match status" value="1"/>
</dbReference>
<dbReference type="SUPFAM" id="SSF54427">
    <property type="entry name" value="NTF2-like"/>
    <property type="match status" value="1"/>
</dbReference>
<keyword evidence="8" id="KW-1185">Reference proteome</keyword>
<feature type="domain" description="Penicillin-binding protein dimerisation" evidence="5">
    <location>
        <begin position="158"/>
        <end position="320"/>
    </location>
</feature>
<dbReference type="Gene3D" id="3.40.710.10">
    <property type="entry name" value="DD-peptidase/beta-lactamase superfamily"/>
    <property type="match status" value="1"/>
</dbReference>
<comment type="caution">
    <text evidence="7">The sequence shown here is derived from an EMBL/GenBank/DDBJ whole genome shotgun (WGS) entry which is preliminary data.</text>
</comment>
<name>A0ABR8X8A1_9BACL</name>
<dbReference type="SUPFAM" id="SSF56601">
    <property type="entry name" value="beta-lactamase/transpeptidase-like"/>
    <property type="match status" value="1"/>
</dbReference>
<reference evidence="7 8" key="1">
    <citation type="submission" date="2020-08" db="EMBL/GenBank/DDBJ databases">
        <title>A Genomic Blueprint of the Chicken Gut Microbiome.</title>
        <authorList>
            <person name="Gilroy R."/>
            <person name="Ravi A."/>
            <person name="Getino M."/>
            <person name="Pursley I."/>
            <person name="Horton D.L."/>
            <person name="Alikhan N.-F."/>
            <person name="Baker D."/>
            <person name="Gharbi K."/>
            <person name="Hall N."/>
            <person name="Watson M."/>
            <person name="Adriaenssens E.M."/>
            <person name="Foster-Nyarko E."/>
            <person name="Jarju S."/>
            <person name="Secka A."/>
            <person name="Antonio M."/>
            <person name="Oren A."/>
            <person name="Chaudhuri R."/>
            <person name="La Ragione R.M."/>
            <person name="Hildebrand F."/>
            <person name="Pallen M.J."/>
        </authorList>
    </citation>
    <scope>NUCLEOTIDE SEQUENCE [LARGE SCALE GENOMIC DNA]</scope>
    <source>
        <strain evidence="7 8">Re31</strain>
    </source>
</reference>
<gene>
    <name evidence="7" type="ORF">H9636_02645</name>
</gene>